<dbReference type="Proteomes" id="UP001386955">
    <property type="component" value="Unassembled WGS sequence"/>
</dbReference>
<evidence type="ECO:0000313" key="2">
    <source>
        <dbReference type="EMBL" id="KAK7407614.1"/>
    </source>
</evidence>
<protein>
    <submittedName>
        <fullName evidence="2">Uncharacterized protein</fullName>
    </submittedName>
</protein>
<organism evidence="2 3">
    <name type="scientific">Psophocarpus tetragonolobus</name>
    <name type="common">Winged bean</name>
    <name type="synonym">Dolichos tetragonolobus</name>
    <dbReference type="NCBI Taxonomy" id="3891"/>
    <lineage>
        <taxon>Eukaryota</taxon>
        <taxon>Viridiplantae</taxon>
        <taxon>Streptophyta</taxon>
        <taxon>Embryophyta</taxon>
        <taxon>Tracheophyta</taxon>
        <taxon>Spermatophyta</taxon>
        <taxon>Magnoliopsida</taxon>
        <taxon>eudicotyledons</taxon>
        <taxon>Gunneridae</taxon>
        <taxon>Pentapetalae</taxon>
        <taxon>rosids</taxon>
        <taxon>fabids</taxon>
        <taxon>Fabales</taxon>
        <taxon>Fabaceae</taxon>
        <taxon>Papilionoideae</taxon>
        <taxon>50 kb inversion clade</taxon>
        <taxon>NPAAA clade</taxon>
        <taxon>indigoferoid/millettioid clade</taxon>
        <taxon>Phaseoleae</taxon>
        <taxon>Psophocarpus</taxon>
    </lineage>
</organism>
<feature type="compositionally biased region" description="Polar residues" evidence="1">
    <location>
        <begin position="141"/>
        <end position="151"/>
    </location>
</feature>
<feature type="region of interest" description="Disordered" evidence="1">
    <location>
        <begin position="139"/>
        <end position="162"/>
    </location>
</feature>
<dbReference type="EMBL" id="JAYMYS010000002">
    <property type="protein sequence ID" value="KAK7407614.1"/>
    <property type="molecule type" value="Genomic_DNA"/>
</dbReference>
<feature type="compositionally biased region" description="Basic and acidic residues" evidence="1">
    <location>
        <begin position="152"/>
        <end position="162"/>
    </location>
</feature>
<dbReference type="AlphaFoldDB" id="A0AAN9SW83"/>
<gene>
    <name evidence="2" type="ORF">VNO78_09568</name>
</gene>
<dbReference type="PROSITE" id="PS51257">
    <property type="entry name" value="PROKAR_LIPOPROTEIN"/>
    <property type="match status" value="1"/>
</dbReference>
<sequence length="162" mass="18340">MECGHVRQVGNCFTALGCGMWTNWGNDISVKHDFGLQYVGWMHKQVNLAMTMHKDYAHVRQLKIGHFDKWTVALNKFRRGNVSHAGAHMVGLASLSVHDTNMVNLEEDMVLGNLVTSGQGTEVVVCRSRDQLMSFEKRDNSQFMQSCQPSQNEREPLSREDA</sequence>
<keyword evidence="3" id="KW-1185">Reference proteome</keyword>
<accession>A0AAN9SW83</accession>
<proteinExistence type="predicted"/>
<name>A0AAN9SW83_PSOTE</name>
<reference evidence="2 3" key="1">
    <citation type="submission" date="2024-01" db="EMBL/GenBank/DDBJ databases">
        <title>The genomes of 5 underutilized Papilionoideae crops provide insights into root nodulation and disease resistanc.</title>
        <authorList>
            <person name="Jiang F."/>
        </authorList>
    </citation>
    <scope>NUCLEOTIDE SEQUENCE [LARGE SCALE GENOMIC DNA]</scope>
    <source>
        <strain evidence="2">DUOXIRENSHENG_FW03</strain>
        <tissue evidence="2">Leaves</tissue>
    </source>
</reference>
<evidence type="ECO:0000256" key="1">
    <source>
        <dbReference type="SAM" id="MobiDB-lite"/>
    </source>
</evidence>
<evidence type="ECO:0000313" key="3">
    <source>
        <dbReference type="Proteomes" id="UP001386955"/>
    </source>
</evidence>
<comment type="caution">
    <text evidence="2">The sequence shown here is derived from an EMBL/GenBank/DDBJ whole genome shotgun (WGS) entry which is preliminary data.</text>
</comment>